<feature type="compositionally biased region" description="Polar residues" evidence="1">
    <location>
        <begin position="24"/>
        <end position="38"/>
    </location>
</feature>
<protein>
    <submittedName>
        <fullName evidence="3">Trithorax group protein osa</fullName>
    </submittedName>
</protein>
<feature type="region of interest" description="Disordered" evidence="1">
    <location>
        <begin position="24"/>
        <end position="48"/>
    </location>
</feature>
<evidence type="ECO:0000313" key="2">
    <source>
        <dbReference type="Proteomes" id="UP000492821"/>
    </source>
</evidence>
<dbReference type="InterPro" id="IPR011989">
    <property type="entry name" value="ARM-like"/>
</dbReference>
<proteinExistence type="predicted"/>
<dbReference type="AlphaFoldDB" id="A0A7E5A1A7"/>
<reference evidence="3" key="2">
    <citation type="submission" date="2020-10" db="UniProtKB">
        <authorList>
            <consortium name="WormBaseParasite"/>
        </authorList>
    </citation>
    <scope>IDENTIFICATION</scope>
</reference>
<dbReference type="GO" id="GO:0045296">
    <property type="term" value="F:cadherin binding"/>
    <property type="evidence" value="ECO:0007669"/>
    <property type="project" value="InterPro"/>
</dbReference>
<dbReference type="InterPro" id="IPR016024">
    <property type="entry name" value="ARM-type_fold"/>
</dbReference>
<dbReference type="GO" id="GO:0007155">
    <property type="term" value="P:cell adhesion"/>
    <property type="evidence" value="ECO:0007669"/>
    <property type="project" value="InterPro"/>
</dbReference>
<dbReference type="WBParaSite" id="Pan_g7713.t1">
    <property type="protein sequence ID" value="Pan_g7713.t1"/>
    <property type="gene ID" value="Pan_g7713"/>
</dbReference>
<sequence>MMDQTSNLLNPAYQMNSASTSSFGYPNGYPSGTQSQCASPGPMQRFRNNHQNEINMGQKQLNFQSSGQIYKPYSHPYANNWLNSHYRGGYGSAPGSRPGSVMSTMSTATVASNFSTMSGLSVITDVTEMNNCFMANSQNHTPSENQPIIPSDIDAIITNLNATLWNFTETLRNITASKNQKNLPDLQQCMPTVTAIHNYAKNHTLDYVGRRRVLTDMCCLLLNLLHYAHEVYHDDQAIRTILETVQTLLHEHPREFPMPKPPPPPPAKSAFIKFMKENRQYGANFFVQFLVPNKDYTKYALKIVAALFVIHETTIKKNEIEIPVPSWRQCLQNIKDIVVIFLRVIKHELQTHREVALMCLNNIVMARHDLKIELCKHHGVEIVLELLQKDTDEPLFFRVTLLLSSLLKPISDSDLGICQHFIKLGGVTVCAKLLDHGSPRLLRALVECIKTVSDLPETTTTPSWDWENLYRMLKVIGSSDYKLDSDIMGCLANLAGKNDYVKQYLVTYNAPSILMRMLYSLENPKFASWMPAERDEFIDHTLWALQVLVNKYKDPVPNCAPQACLAIVSSKDWNLRFAKVLAEGLAASVNRALLIISMIIRNSPEALLTIEATTYNNYPMSYYILVRLNQAIELSVAPNAALWDQCRLHREPYSASAVEKQSFKNTVKLMIARAFRATFLLIGCSENGEQACPYSNVEYERIFEFIKNSNGAIFYWLGALFMREAYDPVKNMLKLANHYLNNGKQEMAQILLNQQIHDDIMRCCAHSATQEEAQSFVTAATSILKAQRLMY</sequence>
<dbReference type="SUPFAM" id="SSF48371">
    <property type="entry name" value="ARM repeat"/>
    <property type="match status" value="1"/>
</dbReference>
<organism evidence="2 3">
    <name type="scientific">Panagrellus redivivus</name>
    <name type="common">Microworm</name>
    <dbReference type="NCBI Taxonomy" id="6233"/>
    <lineage>
        <taxon>Eukaryota</taxon>
        <taxon>Metazoa</taxon>
        <taxon>Ecdysozoa</taxon>
        <taxon>Nematoda</taxon>
        <taxon>Chromadorea</taxon>
        <taxon>Rhabditida</taxon>
        <taxon>Tylenchina</taxon>
        <taxon>Panagrolaimomorpha</taxon>
        <taxon>Panagrolaimoidea</taxon>
        <taxon>Panagrolaimidae</taxon>
        <taxon>Panagrellus</taxon>
    </lineage>
</organism>
<accession>A0A7E5A1A7</accession>
<keyword evidence="2" id="KW-1185">Reference proteome</keyword>
<dbReference type="Gene3D" id="1.25.10.10">
    <property type="entry name" value="Leucine-rich Repeat Variant"/>
    <property type="match status" value="1"/>
</dbReference>
<reference evidence="2" key="1">
    <citation type="journal article" date="2013" name="Genetics">
        <title>The draft genome and transcriptome of Panagrellus redivivus are shaped by the harsh demands of a free-living lifestyle.</title>
        <authorList>
            <person name="Srinivasan J."/>
            <person name="Dillman A.R."/>
            <person name="Macchietto M.G."/>
            <person name="Heikkinen L."/>
            <person name="Lakso M."/>
            <person name="Fracchia K.M."/>
            <person name="Antoshechkin I."/>
            <person name="Mortazavi A."/>
            <person name="Wong G."/>
            <person name="Sternberg P.W."/>
        </authorList>
    </citation>
    <scope>NUCLEOTIDE SEQUENCE [LARGE SCALE GENOMIC DNA]</scope>
    <source>
        <strain evidence="2">MT8872</strain>
    </source>
</reference>
<name>A0A7E5A1A7_PANRE</name>
<dbReference type="PANTHER" id="PTHR45976">
    <property type="entry name" value="ARMADILLO SEGMENT POLARITY PROTEIN"/>
    <property type="match status" value="1"/>
</dbReference>
<dbReference type="InterPro" id="IPR013284">
    <property type="entry name" value="Beta-catenin"/>
</dbReference>
<dbReference type="Proteomes" id="UP000492821">
    <property type="component" value="Unassembled WGS sequence"/>
</dbReference>
<evidence type="ECO:0000313" key="3">
    <source>
        <dbReference type="WBParaSite" id="Pan_g7713.t1"/>
    </source>
</evidence>
<evidence type="ECO:0000256" key="1">
    <source>
        <dbReference type="SAM" id="MobiDB-lite"/>
    </source>
</evidence>